<dbReference type="GO" id="GO:0005829">
    <property type="term" value="C:cytosol"/>
    <property type="evidence" value="ECO:0007669"/>
    <property type="project" value="TreeGrafter"/>
</dbReference>
<dbReference type="AlphaFoldDB" id="A0A5C7GUF2"/>
<dbReference type="GO" id="GO:0003746">
    <property type="term" value="F:translation elongation factor activity"/>
    <property type="evidence" value="ECO:0007669"/>
    <property type="project" value="TreeGrafter"/>
</dbReference>
<dbReference type="GO" id="GO:0005525">
    <property type="term" value="F:GTP binding"/>
    <property type="evidence" value="ECO:0007669"/>
    <property type="project" value="InterPro"/>
</dbReference>
<dbReference type="Pfam" id="PF00009">
    <property type="entry name" value="GTP_EFTU"/>
    <property type="match status" value="1"/>
</dbReference>
<dbReference type="GO" id="GO:0043022">
    <property type="term" value="F:ribosome binding"/>
    <property type="evidence" value="ECO:0007669"/>
    <property type="project" value="TreeGrafter"/>
</dbReference>
<dbReference type="SUPFAM" id="SSF52540">
    <property type="entry name" value="P-loop containing nucleoside triphosphate hydrolases"/>
    <property type="match status" value="1"/>
</dbReference>
<dbReference type="Gene3D" id="3.40.50.300">
    <property type="entry name" value="P-loop containing nucleotide triphosphate hydrolases"/>
    <property type="match status" value="1"/>
</dbReference>
<gene>
    <name evidence="2" type="ORF">EZV62_027403</name>
</gene>
<evidence type="ECO:0000259" key="1">
    <source>
        <dbReference type="Pfam" id="PF00009"/>
    </source>
</evidence>
<comment type="caution">
    <text evidence="2">The sequence shown here is derived from an EMBL/GenBank/DDBJ whole genome shotgun (WGS) entry which is preliminary data.</text>
</comment>
<name>A0A5C7GUF2_9ROSI</name>
<dbReference type="PANTHER" id="PTHR42908">
    <property type="entry name" value="TRANSLATION ELONGATION FACTOR-RELATED"/>
    <property type="match status" value="1"/>
</dbReference>
<dbReference type="OrthoDB" id="364892at2759"/>
<organism evidence="2 3">
    <name type="scientific">Acer yangbiense</name>
    <dbReference type="NCBI Taxonomy" id="1000413"/>
    <lineage>
        <taxon>Eukaryota</taxon>
        <taxon>Viridiplantae</taxon>
        <taxon>Streptophyta</taxon>
        <taxon>Embryophyta</taxon>
        <taxon>Tracheophyta</taxon>
        <taxon>Spermatophyta</taxon>
        <taxon>Magnoliopsida</taxon>
        <taxon>eudicotyledons</taxon>
        <taxon>Gunneridae</taxon>
        <taxon>Pentapetalae</taxon>
        <taxon>rosids</taxon>
        <taxon>malvids</taxon>
        <taxon>Sapindales</taxon>
        <taxon>Sapindaceae</taxon>
        <taxon>Hippocastanoideae</taxon>
        <taxon>Acereae</taxon>
        <taxon>Acer</taxon>
    </lineage>
</organism>
<reference evidence="3" key="1">
    <citation type="journal article" date="2019" name="Gigascience">
        <title>De novo genome assembly of the endangered Acer yangbiense, a plant species with extremely small populations endemic to Yunnan Province, China.</title>
        <authorList>
            <person name="Yang J."/>
            <person name="Wariss H.M."/>
            <person name="Tao L."/>
            <person name="Zhang R."/>
            <person name="Yun Q."/>
            <person name="Hollingsworth P."/>
            <person name="Dao Z."/>
            <person name="Luo G."/>
            <person name="Guo H."/>
            <person name="Ma Y."/>
            <person name="Sun W."/>
        </authorList>
    </citation>
    <scope>NUCLEOTIDE SEQUENCE [LARGE SCALE GENOMIC DNA]</scope>
    <source>
        <strain evidence="3">cv. Malutang</strain>
    </source>
</reference>
<dbReference type="InterPro" id="IPR000795">
    <property type="entry name" value="T_Tr_GTP-bd_dom"/>
</dbReference>
<accession>A0A5C7GUF2</accession>
<dbReference type="GO" id="GO:0003924">
    <property type="term" value="F:GTPase activity"/>
    <property type="evidence" value="ECO:0007669"/>
    <property type="project" value="InterPro"/>
</dbReference>
<dbReference type="PANTHER" id="PTHR42908:SF42">
    <property type="entry name" value="ELONGATION FACTOR 2-RELATED"/>
    <property type="match status" value="1"/>
</dbReference>
<dbReference type="GO" id="GO:1990904">
    <property type="term" value="C:ribonucleoprotein complex"/>
    <property type="evidence" value="ECO:0007669"/>
    <property type="project" value="TreeGrafter"/>
</dbReference>
<sequence length="276" mass="31009">MAAANTEIEKINVYAPVSTDDHDLTPKFDVNVDVDGPVITKSTPDTHEKKKNQKRRVAYFFCCSNIEFDTTDEDDKAKALVFFQNTNKNRSCVTMCCSNLEMGPKNNLANKFVWMVAHLLITLIRDLVPGSTIGWCTLRRVGTNYTDLRVDEIEHSFSIELIGVSLCYEMSGDALKEYKGDHQGNAYVFNIIDSLGHAEFSSELTTALRITEVALLIVDCAEGFSFHTETVLRQSLSERIRPVLAINKIDRCLTYLSIDGEEAYQMLSETVIPMAL</sequence>
<protein>
    <recommendedName>
        <fullName evidence="1">Tr-type G domain-containing protein</fullName>
    </recommendedName>
</protein>
<dbReference type="InterPro" id="IPR027417">
    <property type="entry name" value="P-loop_NTPase"/>
</dbReference>
<evidence type="ECO:0000313" key="3">
    <source>
        <dbReference type="Proteomes" id="UP000323000"/>
    </source>
</evidence>
<dbReference type="Proteomes" id="UP000323000">
    <property type="component" value="Chromosome 13"/>
</dbReference>
<keyword evidence="3" id="KW-1185">Reference proteome</keyword>
<dbReference type="EMBL" id="VAHF01000013">
    <property type="protein sequence ID" value="TXG48109.1"/>
    <property type="molecule type" value="Genomic_DNA"/>
</dbReference>
<evidence type="ECO:0000313" key="2">
    <source>
        <dbReference type="EMBL" id="TXG48109.1"/>
    </source>
</evidence>
<proteinExistence type="predicted"/>
<feature type="domain" description="Tr-type G" evidence="1">
    <location>
        <begin position="143"/>
        <end position="265"/>
    </location>
</feature>